<reference evidence="1" key="1">
    <citation type="journal article" date="2015" name="Nature">
        <title>Complex archaea that bridge the gap between prokaryotes and eukaryotes.</title>
        <authorList>
            <person name="Spang A."/>
            <person name="Saw J.H."/>
            <person name="Jorgensen S.L."/>
            <person name="Zaremba-Niedzwiedzka K."/>
            <person name="Martijn J."/>
            <person name="Lind A.E."/>
            <person name="van Eijk R."/>
            <person name="Schleper C."/>
            <person name="Guy L."/>
            <person name="Ettema T.J."/>
        </authorList>
    </citation>
    <scope>NUCLEOTIDE SEQUENCE</scope>
</reference>
<protein>
    <submittedName>
        <fullName evidence="1">Uncharacterized protein</fullName>
    </submittedName>
</protein>
<proteinExistence type="predicted"/>
<comment type="caution">
    <text evidence="1">The sequence shown here is derived from an EMBL/GenBank/DDBJ whole genome shotgun (WGS) entry which is preliminary data.</text>
</comment>
<dbReference type="AlphaFoldDB" id="A0A0F9MLD8"/>
<organism evidence="1">
    <name type="scientific">marine sediment metagenome</name>
    <dbReference type="NCBI Taxonomy" id="412755"/>
    <lineage>
        <taxon>unclassified sequences</taxon>
        <taxon>metagenomes</taxon>
        <taxon>ecological metagenomes</taxon>
    </lineage>
</organism>
<sequence>MNPMSKKFIALFATVFLLLFFHSCESPFSEDIGKIVRTGDIIEGTGTIIFLGFEGGFYGIVTANNGKWDPINLPSSFHIDGLHVRFKAKTRKDLGSYHMWGEIIELIYVEKK</sequence>
<accession>A0A0F9MLD8</accession>
<dbReference type="EMBL" id="LAZR01004497">
    <property type="protein sequence ID" value="KKN08080.1"/>
    <property type="molecule type" value="Genomic_DNA"/>
</dbReference>
<gene>
    <name evidence="1" type="ORF">LCGC14_1060370</name>
</gene>
<evidence type="ECO:0000313" key="1">
    <source>
        <dbReference type="EMBL" id="KKN08080.1"/>
    </source>
</evidence>
<name>A0A0F9MLD8_9ZZZZ</name>